<dbReference type="EMBL" id="JACGCI010000161">
    <property type="protein sequence ID" value="KAF6742982.1"/>
    <property type="molecule type" value="Genomic_DNA"/>
</dbReference>
<organism evidence="2 3">
    <name type="scientific">Ephemerocybe angulata</name>
    <dbReference type="NCBI Taxonomy" id="980116"/>
    <lineage>
        <taxon>Eukaryota</taxon>
        <taxon>Fungi</taxon>
        <taxon>Dikarya</taxon>
        <taxon>Basidiomycota</taxon>
        <taxon>Agaricomycotina</taxon>
        <taxon>Agaricomycetes</taxon>
        <taxon>Agaricomycetidae</taxon>
        <taxon>Agaricales</taxon>
        <taxon>Agaricineae</taxon>
        <taxon>Psathyrellaceae</taxon>
        <taxon>Ephemerocybe</taxon>
    </lineage>
</organism>
<feature type="region of interest" description="Disordered" evidence="1">
    <location>
        <begin position="231"/>
        <end position="270"/>
    </location>
</feature>
<proteinExistence type="predicted"/>
<feature type="compositionally biased region" description="Basic and acidic residues" evidence="1">
    <location>
        <begin position="17"/>
        <end position="26"/>
    </location>
</feature>
<evidence type="ECO:0000256" key="1">
    <source>
        <dbReference type="SAM" id="MobiDB-lite"/>
    </source>
</evidence>
<dbReference type="AlphaFoldDB" id="A0A8H6LW64"/>
<sequence length="287" mass="31444">MRTNTANVKKKGKGNNKRPEPGLLDKGKKRSVQSYQLPVLRPEQVARIQASEDRLMAVLRQNLVNWNHVFCNRCQDNNIPASTLSTCELTENANAVYSALGPVLETGAAFAQTHRNRPRYNPMENAGPTLGADASLASFAEMRISDNNDFNWLNDFSLLPAVATYQMQEGPYIGAAGGWDGTIPNSLDLFGQLQVPEIGAAALEETSPSMLLSNDTQLELLGQWPRTDGLGRAPLNLPDITGSDSPSQSPAAPGDHEEETDSNTFDWPKQSYFNMHEDMAEWGLPDA</sequence>
<protein>
    <submittedName>
        <fullName evidence="2">Uncharacterized protein</fullName>
    </submittedName>
</protein>
<evidence type="ECO:0000313" key="3">
    <source>
        <dbReference type="Proteomes" id="UP000521943"/>
    </source>
</evidence>
<dbReference type="Proteomes" id="UP000521943">
    <property type="component" value="Unassembled WGS sequence"/>
</dbReference>
<keyword evidence="3" id="KW-1185">Reference proteome</keyword>
<evidence type="ECO:0000313" key="2">
    <source>
        <dbReference type="EMBL" id="KAF6742982.1"/>
    </source>
</evidence>
<comment type="caution">
    <text evidence="2">The sequence shown here is derived from an EMBL/GenBank/DDBJ whole genome shotgun (WGS) entry which is preliminary data.</text>
</comment>
<reference evidence="2 3" key="1">
    <citation type="submission" date="2020-07" db="EMBL/GenBank/DDBJ databases">
        <title>Comparative genomics of pyrophilous fungi reveals a link between fire events and developmental genes.</title>
        <authorList>
            <consortium name="DOE Joint Genome Institute"/>
            <person name="Steindorff A.S."/>
            <person name="Carver A."/>
            <person name="Calhoun S."/>
            <person name="Stillman K."/>
            <person name="Liu H."/>
            <person name="Lipzen A."/>
            <person name="Pangilinan J."/>
            <person name="Labutti K."/>
            <person name="Bruns T.D."/>
            <person name="Grigoriev I.V."/>
        </authorList>
    </citation>
    <scope>NUCLEOTIDE SEQUENCE [LARGE SCALE GENOMIC DNA]</scope>
    <source>
        <strain evidence="2 3">CBS 144469</strain>
    </source>
</reference>
<feature type="region of interest" description="Disordered" evidence="1">
    <location>
        <begin position="1"/>
        <end position="30"/>
    </location>
</feature>
<name>A0A8H6LW64_9AGAR</name>
<accession>A0A8H6LW64</accession>
<gene>
    <name evidence="2" type="ORF">DFP72DRAFT_1080968</name>
</gene>